<keyword evidence="17" id="KW-1208">Phospholipid metabolism</keyword>
<dbReference type="EC" id="2.7.7.41" evidence="6 18"/>
<evidence type="ECO:0000256" key="11">
    <source>
        <dbReference type="ARBA" id="ARBA00022692"/>
    </source>
</evidence>
<evidence type="ECO:0000256" key="4">
    <source>
        <dbReference type="ARBA" id="ARBA00005189"/>
    </source>
</evidence>
<dbReference type="Proteomes" id="UP001148313">
    <property type="component" value="Unassembled WGS sequence"/>
</dbReference>
<protein>
    <recommendedName>
        <fullName evidence="7 18">Phosphatidate cytidylyltransferase</fullName>
        <ecNumber evidence="6 18">2.7.7.41</ecNumber>
    </recommendedName>
</protein>
<keyword evidence="8" id="KW-1003">Cell membrane</keyword>
<evidence type="ECO:0000256" key="18">
    <source>
        <dbReference type="RuleBase" id="RU003938"/>
    </source>
</evidence>
<evidence type="ECO:0000256" key="15">
    <source>
        <dbReference type="ARBA" id="ARBA00023136"/>
    </source>
</evidence>
<evidence type="ECO:0000256" key="6">
    <source>
        <dbReference type="ARBA" id="ARBA00012487"/>
    </source>
</evidence>
<reference evidence="20" key="1">
    <citation type="submission" date="2022-11" db="EMBL/GenBank/DDBJ databases">
        <title>Hoeflea poritis sp. nov., isolated from scleractinian coral Porites lutea.</title>
        <authorList>
            <person name="Zhang G."/>
            <person name="Wei Q."/>
            <person name="Cai L."/>
        </authorList>
    </citation>
    <scope>NUCLEOTIDE SEQUENCE</scope>
    <source>
        <strain evidence="20">E7-10</strain>
    </source>
</reference>
<keyword evidence="21" id="KW-1185">Reference proteome</keyword>
<feature type="transmembrane region" description="Helical" evidence="19">
    <location>
        <begin position="56"/>
        <end position="76"/>
    </location>
</feature>
<comment type="pathway">
    <text evidence="4">Lipid metabolism.</text>
</comment>
<dbReference type="GO" id="GO:0016779">
    <property type="term" value="F:nucleotidyltransferase activity"/>
    <property type="evidence" value="ECO:0007669"/>
    <property type="project" value="UniProtKB-KW"/>
</dbReference>
<dbReference type="PROSITE" id="PS01315">
    <property type="entry name" value="CDS"/>
    <property type="match status" value="1"/>
</dbReference>
<feature type="transmembrane region" description="Helical" evidence="19">
    <location>
        <begin position="128"/>
        <end position="149"/>
    </location>
</feature>
<feature type="transmembrane region" description="Helical" evidence="19">
    <location>
        <begin position="169"/>
        <end position="189"/>
    </location>
</feature>
<evidence type="ECO:0000256" key="12">
    <source>
        <dbReference type="ARBA" id="ARBA00022695"/>
    </source>
</evidence>
<evidence type="ECO:0000313" key="20">
    <source>
        <dbReference type="EMBL" id="MDA4843946.1"/>
    </source>
</evidence>
<keyword evidence="9" id="KW-0444">Lipid biosynthesis</keyword>
<gene>
    <name evidence="20" type="ORF">OOZ53_01230</name>
</gene>
<organism evidence="20 21">
    <name type="scientific">Hoeflea poritis</name>
    <dbReference type="NCBI Taxonomy" id="2993659"/>
    <lineage>
        <taxon>Bacteria</taxon>
        <taxon>Pseudomonadati</taxon>
        <taxon>Pseudomonadota</taxon>
        <taxon>Alphaproteobacteria</taxon>
        <taxon>Hyphomicrobiales</taxon>
        <taxon>Rhizobiaceae</taxon>
        <taxon>Hoeflea</taxon>
    </lineage>
</organism>
<feature type="transmembrane region" description="Helical" evidence="19">
    <location>
        <begin position="32"/>
        <end position="49"/>
    </location>
</feature>
<evidence type="ECO:0000256" key="8">
    <source>
        <dbReference type="ARBA" id="ARBA00022475"/>
    </source>
</evidence>
<evidence type="ECO:0000256" key="16">
    <source>
        <dbReference type="ARBA" id="ARBA00023209"/>
    </source>
</evidence>
<keyword evidence="16" id="KW-0594">Phospholipid biosynthesis</keyword>
<comment type="subcellular location">
    <subcellularLocation>
        <location evidence="2">Cell membrane</location>
        <topology evidence="2">Multi-pass membrane protein</topology>
    </subcellularLocation>
</comment>
<feature type="transmembrane region" description="Helical" evidence="19">
    <location>
        <begin position="195"/>
        <end position="215"/>
    </location>
</feature>
<feature type="transmembrane region" description="Helical" evidence="19">
    <location>
        <begin position="5"/>
        <end position="26"/>
    </location>
</feature>
<sequence length="279" mass="28962">MSRELLVRIASGVTLGLAVLAVTWFGGLGFKLLATVFMALVFFEWFRIVQTKSLSTAVWAIGACTIAATGLCILAGWGSLGLALAAAGAALCLLMRSLNGLDGWPAAGLIYAGFSGVAFAELRDSHTYGFAVVIFLFAVVWATDTFAYFGGRRFGGPKLAPRMSPKKTWSGFASGLVGGVVAGVVAAKIMTDTRIVWAALLAVLLSLAGQVGDLFESNFKRQFGVKDSGAIIPGHGGVMDRVDSVIFAAFAAYVIGAMLPGNEMSPGEGNGIALQLLGP</sequence>
<feature type="transmembrane region" description="Helical" evidence="19">
    <location>
        <begin position="106"/>
        <end position="122"/>
    </location>
</feature>
<keyword evidence="14" id="KW-0443">Lipid metabolism</keyword>
<dbReference type="RefSeq" id="WP_271087458.1">
    <property type="nucleotide sequence ID" value="NZ_JAPJZH010000001.1"/>
</dbReference>
<keyword evidence="10 18" id="KW-0808">Transferase</keyword>
<dbReference type="PANTHER" id="PTHR46382:SF1">
    <property type="entry name" value="PHOSPHATIDATE CYTIDYLYLTRANSFERASE"/>
    <property type="match status" value="1"/>
</dbReference>
<keyword evidence="12 18" id="KW-0548">Nucleotidyltransferase</keyword>
<evidence type="ECO:0000256" key="3">
    <source>
        <dbReference type="ARBA" id="ARBA00005119"/>
    </source>
</evidence>
<evidence type="ECO:0000313" key="21">
    <source>
        <dbReference type="Proteomes" id="UP001148313"/>
    </source>
</evidence>
<evidence type="ECO:0000256" key="1">
    <source>
        <dbReference type="ARBA" id="ARBA00001698"/>
    </source>
</evidence>
<dbReference type="EMBL" id="JAPJZH010000001">
    <property type="protein sequence ID" value="MDA4843946.1"/>
    <property type="molecule type" value="Genomic_DNA"/>
</dbReference>
<comment type="pathway">
    <text evidence="3 18">Phospholipid metabolism; CDP-diacylglycerol biosynthesis; CDP-diacylglycerol from sn-glycerol 3-phosphate: step 3/3.</text>
</comment>
<evidence type="ECO:0000256" key="10">
    <source>
        <dbReference type="ARBA" id="ARBA00022679"/>
    </source>
</evidence>
<evidence type="ECO:0000256" key="14">
    <source>
        <dbReference type="ARBA" id="ARBA00023098"/>
    </source>
</evidence>
<proteinExistence type="inferred from homology"/>
<keyword evidence="15 19" id="KW-0472">Membrane</keyword>
<keyword evidence="13 19" id="KW-1133">Transmembrane helix</keyword>
<comment type="caution">
    <text evidence="20">The sequence shown here is derived from an EMBL/GenBank/DDBJ whole genome shotgun (WGS) entry which is preliminary data.</text>
</comment>
<name>A0ABT4VGW6_9HYPH</name>
<evidence type="ECO:0000256" key="19">
    <source>
        <dbReference type="SAM" id="Phobius"/>
    </source>
</evidence>
<comment type="catalytic activity">
    <reaction evidence="1 18">
        <text>a 1,2-diacyl-sn-glycero-3-phosphate + CTP + H(+) = a CDP-1,2-diacyl-sn-glycerol + diphosphate</text>
        <dbReference type="Rhea" id="RHEA:16229"/>
        <dbReference type="ChEBI" id="CHEBI:15378"/>
        <dbReference type="ChEBI" id="CHEBI:33019"/>
        <dbReference type="ChEBI" id="CHEBI:37563"/>
        <dbReference type="ChEBI" id="CHEBI:58332"/>
        <dbReference type="ChEBI" id="CHEBI:58608"/>
        <dbReference type="EC" id="2.7.7.41"/>
    </reaction>
</comment>
<comment type="similarity">
    <text evidence="5 18">Belongs to the CDS family.</text>
</comment>
<accession>A0ABT4VGW6</accession>
<keyword evidence="11 18" id="KW-0812">Transmembrane</keyword>
<evidence type="ECO:0000256" key="17">
    <source>
        <dbReference type="ARBA" id="ARBA00023264"/>
    </source>
</evidence>
<dbReference type="Pfam" id="PF01148">
    <property type="entry name" value="CTP_transf_1"/>
    <property type="match status" value="1"/>
</dbReference>
<evidence type="ECO:0000256" key="13">
    <source>
        <dbReference type="ARBA" id="ARBA00022989"/>
    </source>
</evidence>
<evidence type="ECO:0000256" key="2">
    <source>
        <dbReference type="ARBA" id="ARBA00004651"/>
    </source>
</evidence>
<evidence type="ECO:0000256" key="5">
    <source>
        <dbReference type="ARBA" id="ARBA00010185"/>
    </source>
</evidence>
<evidence type="ECO:0000256" key="9">
    <source>
        <dbReference type="ARBA" id="ARBA00022516"/>
    </source>
</evidence>
<dbReference type="PANTHER" id="PTHR46382">
    <property type="entry name" value="PHOSPHATIDATE CYTIDYLYLTRANSFERASE"/>
    <property type="match status" value="1"/>
</dbReference>
<dbReference type="InterPro" id="IPR000374">
    <property type="entry name" value="PC_trans"/>
</dbReference>
<evidence type="ECO:0000256" key="7">
    <source>
        <dbReference type="ARBA" id="ARBA00019373"/>
    </source>
</evidence>